<evidence type="ECO:0000313" key="3">
    <source>
        <dbReference type="EMBL" id="OTG05559.1"/>
    </source>
</evidence>
<keyword evidence="1" id="KW-0812">Transmembrane</keyword>
<reference evidence="3" key="2">
    <citation type="submission" date="2017-02" db="EMBL/GenBank/DDBJ databases">
        <title>Sunflower complete genome.</title>
        <authorList>
            <person name="Langlade N."/>
            <person name="Munos S."/>
        </authorList>
    </citation>
    <scope>NUCLEOTIDE SEQUENCE [LARGE SCALE GENOMIC DNA]</scope>
    <source>
        <tissue evidence="3">Leaves</tissue>
    </source>
</reference>
<dbReference type="EMBL" id="CM007901">
    <property type="protein sequence ID" value="OTG05559.1"/>
    <property type="molecule type" value="Genomic_DNA"/>
</dbReference>
<dbReference type="Gramene" id="mRNA:HanXRQr2_Chr11g0492171">
    <property type="protein sequence ID" value="mRNA:HanXRQr2_Chr11g0492171"/>
    <property type="gene ID" value="HanXRQr2_Chr11g0492171"/>
</dbReference>
<sequence length="52" mass="5702">MGCAVQRFTSAFRSVLFYPILFILFLQAFPMLVVAGSGVPFVLLGTLLGCCW</sequence>
<evidence type="ECO:0000313" key="4">
    <source>
        <dbReference type="Proteomes" id="UP000215914"/>
    </source>
</evidence>
<feature type="transmembrane region" description="Helical" evidence="1">
    <location>
        <begin position="15"/>
        <end position="39"/>
    </location>
</feature>
<reference evidence="2 4" key="1">
    <citation type="journal article" date="2017" name="Nature">
        <title>The sunflower genome provides insights into oil metabolism, flowering and Asterid evolution.</title>
        <authorList>
            <person name="Badouin H."/>
            <person name="Gouzy J."/>
            <person name="Grassa C.J."/>
            <person name="Murat F."/>
            <person name="Staton S.E."/>
            <person name="Cottret L."/>
            <person name="Lelandais-Briere C."/>
            <person name="Owens G.L."/>
            <person name="Carrere S."/>
            <person name="Mayjonade B."/>
            <person name="Legrand L."/>
            <person name="Gill N."/>
            <person name="Kane N.C."/>
            <person name="Bowers J.E."/>
            <person name="Hubner S."/>
            <person name="Bellec A."/>
            <person name="Berard A."/>
            <person name="Berges H."/>
            <person name="Blanchet N."/>
            <person name="Boniface M.C."/>
            <person name="Brunel D."/>
            <person name="Catrice O."/>
            <person name="Chaidir N."/>
            <person name="Claudel C."/>
            <person name="Donnadieu C."/>
            <person name="Faraut T."/>
            <person name="Fievet G."/>
            <person name="Helmstetter N."/>
            <person name="King M."/>
            <person name="Knapp S.J."/>
            <person name="Lai Z."/>
            <person name="Le Paslier M.C."/>
            <person name="Lippi Y."/>
            <person name="Lorenzon L."/>
            <person name="Mandel J.R."/>
            <person name="Marage G."/>
            <person name="Marchand G."/>
            <person name="Marquand E."/>
            <person name="Bret-Mestries E."/>
            <person name="Morien E."/>
            <person name="Nambeesan S."/>
            <person name="Nguyen T."/>
            <person name="Pegot-Espagnet P."/>
            <person name="Pouilly N."/>
            <person name="Raftis F."/>
            <person name="Sallet E."/>
            <person name="Schiex T."/>
            <person name="Thomas J."/>
            <person name="Vandecasteele C."/>
            <person name="Vares D."/>
            <person name="Vear F."/>
            <person name="Vautrin S."/>
            <person name="Crespi M."/>
            <person name="Mangin B."/>
            <person name="Burke J.M."/>
            <person name="Salse J."/>
            <person name="Munos S."/>
            <person name="Vincourt P."/>
            <person name="Rieseberg L.H."/>
            <person name="Langlade N.B."/>
        </authorList>
    </citation>
    <scope>NUCLEOTIDE SEQUENCE [LARGE SCALE GENOMIC DNA]</scope>
    <source>
        <strain evidence="4">cv. SF193</strain>
        <tissue evidence="2">Leaves</tissue>
    </source>
</reference>
<reference evidence="2" key="3">
    <citation type="submission" date="2020-06" db="EMBL/GenBank/DDBJ databases">
        <title>Helianthus annuus Genome sequencing and assembly Release 2.</title>
        <authorList>
            <person name="Gouzy J."/>
            <person name="Langlade N."/>
            <person name="Munos S."/>
        </authorList>
    </citation>
    <scope>NUCLEOTIDE SEQUENCE</scope>
    <source>
        <tissue evidence="2">Leaves</tissue>
    </source>
</reference>
<dbReference type="InParanoid" id="A0A251T420"/>
<keyword evidence="1" id="KW-0472">Membrane</keyword>
<evidence type="ECO:0000256" key="1">
    <source>
        <dbReference type="SAM" id="Phobius"/>
    </source>
</evidence>
<evidence type="ECO:0000313" key="2">
    <source>
        <dbReference type="EMBL" id="KAF5782153.1"/>
    </source>
</evidence>
<dbReference type="EMBL" id="MNCJ02000326">
    <property type="protein sequence ID" value="KAF5782153.1"/>
    <property type="molecule type" value="Genomic_DNA"/>
</dbReference>
<keyword evidence="1" id="KW-1133">Transmembrane helix</keyword>
<name>A0A251T420_HELAN</name>
<gene>
    <name evidence="3" type="ORF">HannXRQ_Chr12g0374891</name>
    <name evidence="2" type="ORF">HanXRQr2_Chr11g0492171</name>
</gene>
<dbReference type="AlphaFoldDB" id="A0A251T420"/>
<dbReference type="Proteomes" id="UP000215914">
    <property type="component" value="Chromosome 12"/>
</dbReference>
<keyword evidence="4" id="KW-1185">Reference proteome</keyword>
<proteinExistence type="predicted"/>
<accession>A0A251T420</accession>
<protein>
    <submittedName>
        <fullName evidence="3">Uncharacterized protein</fullName>
    </submittedName>
</protein>
<organism evidence="3 4">
    <name type="scientific">Helianthus annuus</name>
    <name type="common">Common sunflower</name>
    <dbReference type="NCBI Taxonomy" id="4232"/>
    <lineage>
        <taxon>Eukaryota</taxon>
        <taxon>Viridiplantae</taxon>
        <taxon>Streptophyta</taxon>
        <taxon>Embryophyta</taxon>
        <taxon>Tracheophyta</taxon>
        <taxon>Spermatophyta</taxon>
        <taxon>Magnoliopsida</taxon>
        <taxon>eudicotyledons</taxon>
        <taxon>Gunneridae</taxon>
        <taxon>Pentapetalae</taxon>
        <taxon>asterids</taxon>
        <taxon>campanulids</taxon>
        <taxon>Asterales</taxon>
        <taxon>Asteraceae</taxon>
        <taxon>Asteroideae</taxon>
        <taxon>Heliantheae alliance</taxon>
        <taxon>Heliantheae</taxon>
        <taxon>Helianthus</taxon>
    </lineage>
</organism>